<keyword evidence="2" id="KW-1185">Reference proteome</keyword>
<dbReference type="Proteomes" id="UP001335648">
    <property type="component" value="Unassembled WGS sequence"/>
</dbReference>
<organism evidence="1 2">
    <name type="scientific">Champsocephalus esox</name>
    <name type="common">pike icefish</name>
    <dbReference type="NCBI Taxonomy" id="159716"/>
    <lineage>
        <taxon>Eukaryota</taxon>
        <taxon>Metazoa</taxon>
        <taxon>Chordata</taxon>
        <taxon>Craniata</taxon>
        <taxon>Vertebrata</taxon>
        <taxon>Euteleostomi</taxon>
        <taxon>Actinopterygii</taxon>
        <taxon>Neopterygii</taxon>
        <taxon>Teleostei</taxon>
        <taxon>Neoteleostei</taxon>
        <taxon>Acanthomorphata</taxon>
        <taxon>Eupercaria</taxon>
        <taxon>Perciformes</taxon>
        <taxon>Notothenioidei</taxon>
        <taxon>Channichthyidae</taxon>
        <taxon>Champsocephalus</taxon>
    </lineage>
</organism>
<comment type="caution">
    <text evidence="1">The sequence shown here is derived from an EMBL/GenBank/DDBJ whole genome shotgun (WGS) entry which is preliminary data.</text>
</comment>
<dbReference type="AlphaFoldDB" id="A0AAN8CSK0"/>
<reference evidence="1 2" key="1">
    <citation type="journal article" date="2023" name="Mol. Biol. Evol.">
        <title>Genomics of Secondarily Temperate Adaptation in the Only Non-Antarctic Icefish.</title>
        <authorList>
            <person name="Rivera-Colon A.G."/>
            <person name="Rayamajhi N."/>
            <person name="Minhas B.F."/>
            <person name="Madrigal G."/>
            <person name="Bilyk K.T."/>
            <person name="Yoon V."/>
            <person name="Hune M."/>
            <person name="Gregory S."/>
            <person name="Cheng C.H.C."/>
            <person name="Catchen J.M."/>
        </authorList>
    </citation>
    <scope>NUCLEOTIDE SEQUENCE [LARGE SCALE GENOMIC DNA]</scope>
    <source>
        <strain evidence="1">JC2023a</strain>
    </source>
</reference>
<evidence type="ECO:0000313" key="2">
    <source>
        <dbReference type="Proteomes" id="UP001335648"/>
    </source>
</evidence>
<dbReference type="EMBL" id="JAULUE010002049">
    <property type="protein sequence ID" value="KAK5907815.1"/>
    <property type="molecule type" value="Genomic_DNA"/>
</dbReference>
<gene>
    <name evidence="1" type="ORF">CesoFtcFv8_005626</name>
</gene>
<evidence type="ECO:0000313" key="1">
    <source>
        <dbReference type="EMBL" id="KAK5907815.1"/>
    </source>
</evidence>
<sequence length="69" mass="7477">MSSSHKKEQAPHPVLIHDLTLRLRDPLLPGERPRAAGFHLSASVLTSHLEVSAEESGAAACNMDRSHNV</sequence>
<accession>A0AAN8CSK0</accession>
<proteinExistence type="predicted"/>
<name>A0AAN8CSK0_9TELE</name>
<protein>
    <submittedName>
        <fullName evidence="1">Uncharacterized protein</fullName>
    </submittedName>
</protein>